<feature type="transmembrane region" description="Helical" evidence="1">
    <location>
        <begin position="168"/>
        <end position="195"/>
    </location>
</feature>
<feature type="transmembrane region" description="Helical" evidence="1">
    <location>
        <begin position="80"/>
        <end position="101"/>
    </location>
</feature>
<comment type="caution">
    <text evidence="2">The sequence shown here is derived from an EMBL/GenBank/DDBJ whole genome shotgun (WGS) entry which is preliminary data.</text>
</comment>
<feature type="transmembrane region" description="Helical" evidence="1">
    <location>
        <begin position="37"/>
        <end position="60"/>
    </location>
</feature>
<dbReference type="RefSeq" id="WP_382399535.1">
    <property type="nucleotide sequence ID" value="NZ_JBHSWH010000001.1"/>
</dbReference>
<evidence type="ECO:0000256" key="1">
    <source>
        <dbReference type="SAM" id="Phobius"/>
    </source>
</evidence>
<gene>
    <name evidence="2" type="ORF">ACFQDH_06320</name>
</gene>
<dbReference type="EMBL" id="JBHSWH010000001">
    <property type="protein sequence ID" value="MFC6704892.1"/>
    <property type="molecule type" value="Genomic_DNA"/>
</dbReference>
<keyword evidence="1" id="KW-0472">Membrane</keyword>
<name>A0ABW2ADH4_9MICO</name>
<keyword evidence="1" id="KW-0812">Transmembrane</keyword>
<accession>A0ABW2ADH4</accession>
<organism evidence="2 3">
    <name type="scientific">Flexivirga alba</name>
    <dbReference type="NCBI Taxonomy" id="702742"/>
    <lineage>
        <taxon>Bacteria</taxon>
        <taxon>Bacillati</taxon>
        <taxon>Actinomycetota</taxon>
        <taxon>Actinomycetes</taxon>
        <taxon>Micrococcales</taxon>
        <taxon>Dermacoccaceae</taxon>
        <taxon>Flexivirga</taxon>
    </lineage>
</organism>
<proteinExistence type="predicted"/>
<keyword evidence="1" id="KW-1133">Transmembrane helix</keyword>
<dbReference type="Proteomes" id="UP001596298">
    <property type="component" value="Unassembled WGS sequence"/>
</dbReference>
<sequence length="209" mass="22262">MTDSIAVAADRGRARMAWARAHEPVAGVPRWARKAALLVPLSVLPASLWRVAAFALHLPIIKSRPVNAGGNLSSWIPLELYVVLLSIASEVLAFTAIGLVSTWGEVFPRWVPFLGGRRVPTLAAVIPGAIGATILTVLWTESLVMLALGRTLTGGAIPADGFLNLHTWQGVLAILMYAPLIAWGPLLGAVTFAYYRRRHARDASGGSSA</sequence>
<protein>
    <submittedName>
        <fullName evidence="2">Uncharacterized protein</fullName>
    </submittedName>
</protein>
<feature type="transmembrane region" description="Helical" evidence="1">
    <location>
        <begin position="122"/>
        <end position="148"/>
    </location>
</feature>
<evidence type="ECO:0000313" key="3">
    <source>
        <dbReference type="Proteomes" id="UP001596298"/>
    </source>
</evidence>
<reference evidence="3" key="1">
    <citation type="journal article" date="2019" name="Int. J. Syst. Evol. Microbiol.">
        <title>The Global Catalogue of Microorganisms (GCM) 10K type strain sequencing project: providing services to taxonomists for standard genome sequencing and annotation.</title>
        <authorList>
            <consortium name="The Broad Institute Genomics Platform"/>
            <consortium name="The Broad Institute Genome Sequencing Center for Infectious Disease"/>
            <person name="Wu L."/>
            <person name="Ma J."/>
        </authorList>
    </citation>
    <scope>NUCLEOTIDE SEQUENCE [LARGE SCALE GENOMIC DNA]</scope>
    <source>
        <strain evidence="3">CCUG 58127</strain>
    </source>
</reference>
<keyword evidence="3" id="KW-1185">Reference proteome</keyword>
<evidence type="ECO:0000313" key="2">
    <source>
        <dbReference type="EMBL" id="MFC6704892.1"/>
    </source>
</evidence>